<dbReference type="AlphaFoldDB" id="A0A8D8C325"/>
<reference evidence="1" key="1">
    <citation type="submission" date="2021-05" db="EMBL/GenBank/DDBJ databases">
        <authorList>
            <person name="Alioto T."/>
            <person name="Alioto T."/>
            <person name="Gomez Garrido J."/>
        </authorList>
    </citation>
    <scope>NUCLEOTIDE SEQUENCE</scope>
</reference>
<sequence>MQPKWWNKSKIRFPTKVTSSFRIRLLFISLSFFRIFDGGGHSKDVDSSQSNLIFLNISQFSMVFNENIVERRRQYDFRHCLSIVHNFELIITNDFQQNFNTFLATSKMYHHLQHL</sequence>
<protein>
    <submittedName>
        <fullName evidence="1">(northern house mosquito) hypothetical protein</fullName>
    </submittedName>
</protein>
<proteinExistence type="predicted"/>
<organism evidence="1">
    <name type="scientific">Culex pipiens</name>
    <name type="common">House mosquito</name>
    <dbReference type="NCBI Taxonomy" id="7175"/>
    <lineage>
        <taxon>Eukaryota</taxon>
        <taxon>Metazoa</taxon>
        <taxon>Ecdysozoa</taxon>
        <taxon>Arthropoda</taxon>
        <taxon>Hexapoda</taxon>
        <taxon>Insecta</taxon>
        <taxon>Pterygota</taxon>
        <taxon>Neoptera</taxon>
        <taxon>Endopterygota</taxon>
        <taxon>Diptera</taxon>
        <taxon>Nematocera</taxon>
        <taxon>Culicoidea</taxon>
        <taxon>Culicidae</taxon>
        <taxon>Culicinae</taxon>
        <taxon>Culicini</taxon>
        <taxon>Culex</taxon>
        <taxon>Culex</taxon>
    </lineage>
</organism>
<name>A0A8D8C325_CULPI</name>
<evidence type="ECO:0000313" key="1">
    <source>
        <dbReference type="EMBL" id="CAG6486002.1"/>
    </source>
</evidence>
<dbReference type="EMBL" id="HBUE01102324">
    <property type="protein sequence ID" value="CAG6486002.1"/>
    <property type="molecule type" value="Transcribed_RNA"/>
</dbReference>
<accession>A0A8D8C325</accession>